<evidence type="ECO:0000313" key="2">
    <source>
        <dbReference type="EMBL" id="KXK66633.1"/>
    </source>
</evidence>
<reference evidence="2 3" key="1">
    <citation type="submission" date="2016-02" db="EMBL/GenBank/DDBJ databases">
        <authorList>
            <person name="Wen L."/>
            <person name="He K."/>
            <person name="Yang H."/>
        </authorList>
    </citation>
    <scope>NUCLEOTIDE SEQUENCE [LARGE SCALE GENOMIC DNA]</scope>
    <source>
        <strain evidence="2 3">DSM 22607</strain>
    </source>
</reference>
<dbReference type="Gene3D" id="3.40.190.10">
    <property type="entry name" value="Periplasmic binding protein-like II"/>
    <property type="match status" value="2"/>
</dbReference>
<dbReference type="Proteomes" id="UP000070366">
    <property type="component" value="Unassembled WGS sequence"/>
</dbReference>
<protein>
    <submittedName>
        <fullName evidence="2">NMT1/THI5-like protein</fullName>
    </submittedName>
</protein>
<accession>A0A136Q7I0</accession>
<dbReference type="SUPFAM" id="SSF53850">
    <property type="entry name" value="Periplasmic binding protein-like II"/>
    <property type="match status" value="1"/>
</dbReference>
<dbReference type="PATRIC" id="fig|626937.4.peg.455"/>
<dbReference type="Pfam" id="PF09084">
    <property type="entry name" value="NMT1"/>
    <property type="match status" value="1"/>
</dbReference>
<dbReference type="InterPro" id="IPR015168">
    <property type="entry name" value="SsuA/THI5"/>
</dbReference>
<name>A0A136Q7I0_9FIRM</name>
<feature type="domain" description="SsuA/THI5-like" evidence="1">
    <location>
        <begin position="13"/>
        <end position="227"/>
    </location>
</feature>
<organism evidence="2 3">
    <name type="scientific">Christensenella minuta</name>
    <dbReference type="NCBI Taxonomy" id="626937"/>
    <lineage>
        <taxon>Bacteria</taxon>
        <taxon>Bacillati</taxon>
        <taxon>Bacillota</taxon>
        <taxon>Clostridia</taxon>
        <taxon>Christensenellales</taxon>
        <taxon>Christensenellaceae</taxon>
        <taxon>Christensenella</taxon>
    </lineage>
</organism>
<dbReference type="GO" id="GO:0009228">
    <property type="term" value="P:thiamine biosynthetic process"/>
    <property type="evidence" value="ECO:0007669"/>
    <property type="project" value="InterPro"/>
</dbReference>
<gene>
    <name evidence="2" type="ORF">HMPREF3293_00464</name>
</gene>
<sequence>MKTLHMELDWFANTNHTGFYVALKKGYYHDLGIDVKINGEFGGCGHQFAGEPDIVVAPEPAMLVYMDETPGEEQVQAVAVLTQVNDSGIISLKEEGITRPRELAGKRLTHWTPEWFHAVIGFAVDEDGGDYSKVKLVTKDVGDITETLGNDGDAVWIYKNWEWFVMKHAGYDCNYFALADFYPVLDFCAPAVAAKTRLVKNEADVIRAFVKASDQGFIDAAKDPEEAAKILHGYTPHFDLGLLVESQAYVSGLYLNEAGHWGTITPARWDRFSAFMKEKGMTRKDISGANGGYTNEFHG</sequence>
<dbReference type="PANTHER" id="PTHR31528:SF3">
    <property type="entry name" value="THIAMINE BIOSYNTHESIS PROTEIN HI_0357-RELATED"/>
    <property type="match status" value="1"/>
</dbReference>
<keyword evidence="3" id="KW-1185">Reference proteome</keyword>
<dbReference type="STRING" id="626937.HMPREF3293_00464"/>
<dbReference type="PANTHER" id="PTHR31528">
    <property type="entry name" value="4-AMINO-5-HYDROXYMETHYL-2-METHYLPYRIMIDINE PHOSPHATE SYNTHASE THI11-RELATED"/>
    <property type="match status" value="1"/>
</dbReference>
<dbReference type="InterPro" id="IPR027939">
    <property type="entry name" value="NMT1/THI5"/>
</dbReference>
<comment type="caution">
    <text evidence="2">The sequence shown here is derived from an EMBL/GenBank/DDBJ whole genome shotgun (WGS) entry which is preliminary data.</text>
</comment>
<dbReference type="KEGG" id="cmiu:B1H56_07285"/>
<dbReference type="OrthoDB" id="9815602at2"/>
<evidence type="ECO:0000313" key="3">
    <source>
        <dbReference type="Proteomes" id="UP000070366"/>
    </source>
</evidence>
<proteinExistence type="predicted"/>
<evidence type="ECO:0000259" key="1">
    <source>
        <dbReference type="Pfam" id="PF09084"/>
    </source>
</evidence>
<dbReference type="RefSeq" id="WP_066522915.1">
    <property type="nucleotide sequence ID" value="NZ_CABMOF010000011.1"/>
</dbReference>
<dbReference type="AlphaFoldDB" id="A0A136Q7I0"/>
<dbReference type="EMBL" id="LSZW01000035">
    <property type="protein sequence ID" value="KXK66633.1"/>
    <property type="molecule type" value="Genomic_DNA"/>
</dbReference>